<protein>
    <recommendedName>
        <fullName evidence="6">RNase H type-1 domain-containing protein</fullName>
    </recommendedName>
</protein>
<dbReference type="EMBL" id="JACYCD010000265">
    <property type="protein sequence ID" value="KAF8698309.1"/>
    <property type="molecule type" value="Genomic_DNA"/>
</dbReference>
<dbReference type="Pfam" id="PF11951">
    <property type="entry name" value="Fungal_trans_2"/>
    <property type="match status" value="2"/>
</dbReference>
<feature type="non-terminal residue" evidence="4">
    <location>
        <position position="1"/>
    </location>
</feature>
<dbReference type="PANTHER" id="PTHR37534">
    <property type="entry name" value="TRANSCRIPTIONAL ACTIVATOR PROTEIN UGA3"/>
    <property type="match status" value="1"/>
</dbReference>
<reference evidence="4" key="1">
    <citation type="submission" date="2020-09" db="EMBL/GenBank/DDBJ databases">
        <title>Comparative genome analyses of four rice-infecting Rhizoctonia solani isolates reveal extensive enrichment of homogalacturonan modification genes.</title>
        <authorList>
            <person name="Lee D.-Y."/>
            <person name="Jeon J."/>
            <person name="Kim K.-T."/>
            <person name="Cheong K."/>
            <person name="Song H."/>
            <person name="Choi G."/>
            <person name="Ko J."/>
            <person name="Opiyo S.O."/>
            <person name="Zuo S."/>
            <person name="Madhav S."/>
            <person name="Lee Y.-H."/>
            <person name="Wang G.-L."/>
        </authorList>
    </citation>
    <scope>NUCLEOTIDE SEQUENCE</scope>
    <source>
        <strain evidence="4">AG1-IA WGL</strain>
    </source>
</reference>
<dbReference type="SUPFAM" id="SSF53098">
    <property type="entry name" value="Ribonuclease H-like"/>
    <property type="match status" value="1"/>
</dbReference>
<evidence type="ECO:0000256" key="3">
    <source>
        <dbReference type="SAM" id="MobiDB-lite"/>
    </source>
</evidence>
<keyword evidence="2" id="KW-0539">Nucleus</keyword>
<name>A0A8H7LRU4_9AGAM</name>
<gene>
    <name evidence="4" type="ORF">RHS03_07626</name>
</gene>
<proteinExistence type="predicted"/>
<evidence type="ECO:0000313" key="5">
    <source>
        <dbReference type="Proteomes" id="UP000602905"/>
    </source>
</evidence>
<evidence type="ECO:0000256" key="2">
    <source>
        <dbReference type="ARBA" id="ARBA00023242"/>
    </source>
</evidence>
<feature type="compositionally biased region" description="Polar residues" evidence="3">
    <location>
        <begin position="673"/>
        <end position="695"/>
    </location>
</feature>
<feature type="compositionally biased region" description="Polar residues" evidence="3">
    <location>
        <begin position="17"/>
        <end position="27"/>
    </location>
</feature>
<accession>A0A8H7LRU4</accession>
<dbReference type="InterPro" id="IPR036397">
    <property type="entry name" value="RNaseH_sf"/>
</dbReference>
<dbReference type="GO" id="GO:0005634">
    <property type="term" value="C:nucleus"/>
    <property type="evidence" value="ECO:0007669"/>
    <property type="project" value="UniProtKB-SubCell"/>
</dbReference>
<dbReference type="OrthoDB" id="412006at2759"/>
<dbReference type="GO" id="GO:0003676">
    <property type="term" value="F:nucleic acid binding"/>
    <property type="evidence" value="ECO:0007669"/>
    <property type="project" value="InterPro"/>
</dbReference>
<feature type="region of interest" description="Disordered" evidence="3">
    <location>
        <begin position="673"/>
        <end position="698"/>
    </location>
</feature>
<dbReference type="Proteomes" id="UP000602905">
    <property type="component" value="Unassembled WGS sequence"/>
</dbReference>
<organism evidence="4 5">
    <name type="scientific">Rhizoctonia solani</name>
    <dbReference type="NCBI Taxonomy" id="456999"/>
    <lineage>
        <taxon>Eukaryota</taxon>
        <taxon>Fungi</taxon>
        <taxon>Dikarya</taxon>
        <taxon>Basidiomycota</taxon>
        <taxon>Agaricomycotina</taxon>
        <taxon>Agaricomycetes</taxon>
        <taxon>Cantharellales</taxon>
        <taxon>Ceratobasidiaceae</taxon>
        <taxon>Rhizoctonia</taxon>
    </lineage>
</organism>
<evidence type="ECO:0008006" key="6">
    <source>
        <dbReference type="Google" id="ProtNLM"/>
    </source>
</evidence>
<evidence type="ECO:0000256" key="1">
    <source>
        <dbReference type="ARBA" id="ARBA00004123"/>
    </source>
</evidence>
<feature type="region of interest" description="Disordered" evidence="3">
    <location>
        <begin position="1"/>
        <end position="27"/>
    </location>
</feature>
<evidence type="ECO:0000313" key="4">
    <source>
        <dbReference type="EMBL" id="KAF8698309.1"/>
    </source>
</evidence>
<dbReference type="Gene3D" id="3.30.420.10">
    <property type="entry name" value="Ribonuclease H-like superfamily/Ribonuclease H"/>
    <property type="match status" value="1"/>
</dbReference>
<dbReference type="PANTHER" id="PTHR37534:SF46">
    <property type="entry name" value="ZN(II)2CYS6 TRANSCRIPTION FACTOR (EUROFUNG)"/>
    <property type="match status" value="1"/>
</dbReference>
<feature type="compositionally biased region" description="Basic and acidic residues" evidence="3">
    <location>
        <begin position="1"/>
        <end position="16"/>
    </location>
</feature>
<comment type="caution">
    <text evidence="4">The sequence shown here is derived from an EMBL/GenBank/DDBJ whole genome shotgun (WGS) entry which is preliminary data.</text>
</comment>
<comment type="subcellular location">
    <subcellularLocation>
        <location evidence="1">Nucleus</location>
    </subcellularLocation>
</comment>
<dbReference type="AlphaFoldDB" id="A0A8H7LRU4"/>
<dbReference type="InterPro" id="IPR012337">
    <property type="entry name" value="RNaseH-like_sf"/>
</dbReference>
<sequence length="1163" mass="130774">MYLKDDHETFELREDATGTSGNQSTPSVPMLFRSASISPIVPTELLPSGPFHTGISSIIGSFEDQENTNNANVDCDLSILGAALLYKPNKAISLQNEDRITMASSQDVDHSWFQNQHRATASIFRPSSSEQSLHTASRTTSISFDLKNITRVFCESIPPSVDATQIVRDDYIARVIGGYNYRRMSYWFIAPTPKMHDSLMFHAKKSKRMTWAMYLGAKLFQALDHQSVEVCGPMIQACIAWMDKFGQKCLMNSRSNKSRNDIGEYFLIQLELAFLRFAIADVVSAYNQVKRALPKFFQLVAFNSSLYIECPDGNLVVSFPRALTSPQSELRRFVIYDTIGALVLGTPPLVDYGYENEHEEGLDLIRGIPVTLAGVISQTNAWRAQSSGTLGNWQDLERQVLAWKPLSTVLERDPTVDYDSIARTTVQEGWRHVALIYIYMVCSQFPVIHISVKPNVIETTLQGMCRVSSHDSRVQAAVDQILCLGETVANLPICVHMFVHYLVAGLSARLEKHRVYIYEKLASFQAMRAHTFLQGNARRSIVVQWIPGHSKIEGNERADKLANAGLDSRPTPFFNRTATWAKCRATQRAAKSWGRLWAEHPHSKTVQKHIPRPPALKLHPIFQNPSIPRSVSSRLIHVMTGHGCFGEYKARMPFINGSANLHFPSNILTNSNQTPAPYTLPSQTSEKQPTSITNDTDCDFRPSTLGTALLCRISELTPLVNNTHSTSESQSTENFNRLWPQDKMLLSVYSRASSRETSTTKTTSIHTSRTIESLCQSIPPSVDIAQTMRENRLLRVIDAFRFQRINYWFITPPPATRDFIATKVIISKKIRLILPLGATLFFQTVGLSTQAHDSTIREHGDWAENVEKKVTSSSYDSLSLTEVADQLMVNLRFALADSVSGYRLLRKSLPRALQLIALDSSLYMEQSNNNLAVSFSRALTSPMFELKRFVVYDTVSSLLLAVPPLLDYGYDQELDSEFDWIRGVPVAIAEAISQINSWRAGSRGTPDSWEALEKRVLAWKTPTLRSEMSTIENTRVTKMAVLESWRDIALIYIYMGMGGISSHDPRVQAAVHRIVQLGETVSNSPIGVHMLTHYVVAGLAARLEKHRIVIYERLMLLKDTRVWLFYGPQMNQILCHLWHGVGAEGAPVTWDDYVQSRSVIIPV</sequence>
<dbReference type="InterPro" id="IPR021858">
    <property type="entry name" value="Fun_TF"/>
</dbReference>